<dbReference type="AlphaFoldDB" id="A0A0G1GMM4"/>
<accession>A0A0G1GMM4</accession>
<comment type="caution">
    <text evidence="1">The sequence shown here is derived from an EMBL/GenBank/DDBJ whole genome shotgun (WGS) entry which is preliminary data.</text>
</comment>
<evidence type="ECO:0000313" key="2">
    <source>
        <dbReference type="Proteomes" id="UP000034617"/>
    </source>
</evidence>
<organism evidence="1 2">
    <name type="scientific">Candidatus Gottesmanbacteria bacterium GW2011_GWB1_44_11c</name>
    <dbReference type="NCBI Taxonomy" id="1618447"/>
    <lineage>
        <taxon>Bacteria</taxon>
        <taxon>Candidatus Gottesmaniibacteriota</taxon>
    </lineage>
</organism>
<protein>
    <submittedName>
        <fullName evidence="1">Uncharacterized protein</fullName>
    </submittedName>
</protein>
<evidence type="ECO:0000313" key="1">
    <source>
        <dbReference type="EMBL" id="KKT36201.1"/>
    </source>
</evidence>
<sequence>MSPDDIRKEIELKVVELLKAHLSDGTMTEERSKAISKIVLDLLQPGMNLTNLYKAIMQLDDSCPELSPIVLPYAKQYEDSITKQATSAVQNYIRVGQYDAAIDLAKKVASQDVKLSSQNPINE</sequence>
<dbReference type="Proteomes" id="UP000034617">
    <property type="component" value="Unassembled WGS sequence"/>
</dbReference>
<proteinExistence type="predicted"/>
<reference evidence="1 2" key="1">
    <citation type="journal article" date="2015" name="Nature">
        <title>rRNA introns, odd ribosomes, and small enigmatic genomes across a large radiation of phyla.</title>
        <authorList>
            <person name="Brown C.T."/>
            <person name="Hug L.A."/>
            <person name="Thomas B.C."/>
            <person name="Sharon I."/>
            <person name="Castelle C.J."/>
            <person name="Singh A."/>
            <person name="Wilkins M.J."/>
            <person name="Williams K.H."/>
            <person name="Banfield J.F."/>
        </authorList>
    </citation>
    <scope>NUCLEOTIDE SEQUENCE [LARGE SCALE GENOMIC DNA]</scope>
</reference>
<dbReference type="EMBL" id="LCHM01000042">
    <property type="protein sequence ID" value="KKT36201.1"/>
    <property type="molecule type" value="Genomic_DNA"/>
</dbReference>
<name>A0A0G1GMM4_9BACT</name>
<gene>
    <name evidence="1" type="ORF">UW22_C0042G0008</name>
</gene>